<dbReference type="Pfam" id="PF02325">
    <property type="entry name" value="CCB3_YggT"/>
    <property type="match status" value="2"/>
</dbReference>
<keyword evidence="2" id="KW-0472">Membrane</keyword>
<dbReference type="EMBL" id="DRMS01000186">
    <property type="protein sequence ID" value="HFC92108.1"/>
    <property type="molecule type" value="Genomic_DNA"/>
</dbReference>
<evidence type="ECO:0000313" key="3">
    <source>
        <dbReference type="EMBL" id="HFC92108.1"/>
    </source>
</evidence>
<reference evidence="3" key="1">
    <citation type="journal article" date="2020" name="mSystems">
        <title>Genome- and Community-Level Interaction Insights into Carbon Utilization and Element Cycling Functions of Hydrothermarchaeota in Hydrothermal Sediment.</title>
        <authorList>
            <person name="Zhou Z."/>
            <person name="Liu Y."/>
            <person name="Xu W."/>
            <person name="Pan J."/>
            <person name="Luo Z.H."/>
            <person name="Li M."/>
        </authorList>
    </citation>
    <scope>NUCLEOTIDE SEQUENCE [LARGE SCALE GENOMIC DNA]</scope>
    <source>
        <strain evidence="3">HyVt-493</strain>
    </source>
</reference>
<gene>
    <name evidence="3" type="ORF">ENJ51_04775</name>
</gene>
<comment type="caution">
    <text evidence="3">The sequence shown here is derived from an EMBL/GenBank/DDBJ whole genome shotgun (WGS) entry which is preliminary data.</text>
</comment>
<name>A0A7V2WUI4_LEUMU</name>
<accession>A0A7V2WUI4</accession>
<evidence type="ECO:0000256" key="2">
    <source>
        <dbReference type="SAM" id="Phobius"/>
    </source>
</evidence>
<evidence type="ECO:0000256" key="1">
    <source>
        <dbReference type="ARBA" id="ARBA00010894"/>
    </source>
</evidence>
<dbReference type="GO" id="GO:0016020">
    <property type="term" value="C:membrane"/>
    <property type="evidence" value="ECO:0007669"/>
    <property type="project" value="InterPro"/>
</dbReference>
<dbReference type="PANTHER" id="PTHR33219:SF14">
    <property type="entry name" value="PROTEIN COFACTOR ASSEMBLY OF COMPLEX C SUBUNIT B CCB3, CHLOROPLASTIC-RELATED"/>
    <property type="match status" value="1"/>
</dbReference>
<protein>
    <submittedName>
        <fullName evidence="3">YggT family protein</fullName>
    </submittedName>
</protein>
<proteinExistence type="inferred from homology"/>
<dbReference type="InterPro" id="IPR003425">
    <property type="entry name" value="CCB3/YggT"/>
</dbReference>
<organism evidence="3">
    <name type="scientific">Leucothrix mucor</name>
    <dbReference type="NCBI Taxonomy" id="45248"/>
    <lineage>
        <taxon>Bacteria</taxon>
        <taxon>Pseudomonadati</taxon>
        <taxon>Pseudomonadota</taxon>
        <taxon>Gammaproteobacteria</taxon>
        <taxon>Thiotrichales</taxon>
        <taxon>Thiotrichaceae</taxon>
        <taxon>Leucothrix</taxon>
    </lineage>
</organism>
<dbReference type="PANTHER" id="PTHR33219">
    <property type="entry name" value="YLMG HOMOLOG PROTEIN 2, CHLOROPLASTIC"/>
    <property type="match status" value="1"/>
</dbReference>
<keyword evidence="2" id="KW-0812">Transmembrane</keyword>
<dbReference type="AlphaFoldDB" id="A0A7V2WUI4"/>
<sequence>MNVLQQIGAFLIESLFSLYIGAVILRMLLGYAGANFYNPLSQFLVKVTNPVLVPLRRFIPSIGKIDTAAVVLALGLTVIKTILLLLIGYGDFSLVAALIYSIIDLIKVVIWVYIISLIIQAVMSWVGSAHGNPVAPLIQSLTDPLLRPIRRVVPTIGALDLSPMVALLLLNILLIIVRNF</sequence>
<feature type="transmembrane region" description="Helical" evidence="2">
    <location>
        <begin position="152"/>
        <end position="177"/>
    </location>
</feature>
<dbReference type="Proteomes" id="UP000885750">
    <property type="component" value="Unassembled WGS sequence"/>
</dbReference>
<keyword evidence="2" id="KW-1133">Transmembrane helix</keyword>
<feature type="transmembrane region" description="Helical" evidence="2">
    <location>
        <begin position="7"/>
        <end position="29"/>
    </location>
</feature>
<comment type="similarity">
    <text evidence="1">Belongs to the YggT family.</text>
</comment>